<dbReference type="SUPFAM" id="SSF52540">
    <property type="entry name" value="P-loop containing nucleoside triphosphate hydrolases"/>
    <property type="match status" value="1"/>
</dbReference>
<dbReference type="EMBL" id="AP018795">
    <property type="protein sequence ID" value="BBF64923.1"/>
    <property type="molecule type" value="Genomic_DNA"/>
</dbReference>
<feature type="domain" description="Bacterial type II secretion system protein E" evidence="2">
    <location>
        <begin position="85"/>
        <end position="276"/>
    </location>
</feature>
<dbReference type="Gene3D" id="3.30.450.90">
    <property type="match status" value="1"/>
</dbReference>
<comment type="similarity">
    <text evidence="1">Belongs to the GSP E family.</text>
</comment>
<organism evidence="3 4">
    <name type="scientific">Acidithiobacillus ferridurans</name>
    <dbReference type="NCBI Taxonomy" id="1232575"/>
    <lineage>
        <taxon>Bacteria</taxon>
        <taxon>Pseudomonadati</taxon>
        <taxon>Pseudomonadota</taxon>
        <taxon>Acidithiobacillia</taxon>
        <taxon>Acidithiobacillales</taxon>
        <taxon>Acidithiobacillaceae</taxon>
        <taxon>Acidithiobacillus</taxon>
    </lineage>
</organism>
<dbReference type="Pfam" id="PF00437">
    <property type="entry name" value="T2SSE"/>
    <property type="match status" value="1"/>
</dbReference>
<sequence length="380" mass="42060">MSKLQSVLDDLLVLMVEKNGSDLYLTVGSPPVMKVDGRTVPLGTEMLKPGQVLNLAKEILGMERLQEFQHEKEINMAISVPEVGRFRVNGFFQRGELSFVLRAIKTQIPSLEQLRLPPILKDLAMTSRGLVLFVGSTGSGKSTSLASMVQYRNQNAAGHILTIEDPIEFLHRNAKSIVNQREVGIDTLNYERALENALREAPDVILIGEVRSRDTMDHAIAYAETGHLCMSTLHANNANQAIERIINFFPEDRKKQLLMDLSLNLRAVVSQRLLPVKGQSGRIAAMEVLINTPAIADLIYKGEVSLLKDAMSRTNDVGMQTFDQSLLQLFMDGLVEYDDALRAADSQNDLRLAIKQACMRSGMADPGAATSAEGQWRIQS</sequence>
<dbReference type="CDD" id="cd01131">
    <property type="entry name" value="PilT"/>
    <property type="match status" value="1"/>
</dbReference>
<dbReference type="Gene3D" id="3.40.50.300">
    <property type="entry name" value="P-loop containing nucleotide triphosphate hydrolases"/>
    <property type="match status" value="1"/>
</dbReference>
<dbReference type="PANTHER" id="PTHR30486:SF12">
    <property type="entry name" value="TYPE IV PILUS ATPASE PILU"/>
    <property type="match status" value="1"/>
</dbReference>
<dbReference type="InterPro" id="IPR006321">
    <property type="entry name" value="PilT/PilU"/>
</dbReference>
<evidence type="ECO:0000259" key="2">
    <source>
        <dbReference type="Pfam" id="PF00437"/>
    </source>
</evidence>
<dbReference type="RefSeq" id="WP_126604553.1">
    <property type="nucleotide sequence ID" value="NZ_AP018795.1"/>
</dbReference>
<accession>A0A2Z6IMA7</accession>
<dbReference type="GO" id="GO:0005524">
    <property type="term" value="F:ATP binding"/>
    <property type="evidence" value="ECO:0007669"/>
    <property type="project" value="InterPro"/>
</dbReference>
<dbReference type="InterPro" id="IPR027417">
    <property type="entry name" value="P-loop_NTPase"/>
</dbReference>
<dbReference type="Proteomes" id="UP000280188">
    <property type="component" value="Chromosome"/>
</dbReference>
<dbReference type="NCBIfam" id="TIGR01420">
    <property type="entry name" value="pilT_fam"/>
    <property type="match status" value="1"/>
</dbReference>
<dbReference type="GO" id="GO:0016887">
    <property type="term" value="F:ATP hydrolysis activity"/>
    <property type="evidence" value="ECO:0007669"/>
    <property type="project" value="InterPro"/>
</dbReference>
<protein>
    <submittedName>
        <fullName evidence="3">Twitching mobility protein</fullName>
    </submittedName>
</protein>
<evidence type="ECO:0000313" key="4">
    <source>
        <dbReference type="Proteomes" id="UP000280188"/>
    </source>
</evidence>
<dbReference type="AlphaFoldDB" id="A0A2Z6IMA7"/>
<dbReference type="PANTHER" id="PTHR30486">
    <property type="entry name" value="TWITCHING MOTILITY PROTEIN PILT"/>
    <property type="match status" value="1"/>
</dbReference>
<reference evidence="3 4" key="1">
    <citation type="journal article" date="2018" name="Microbiol. Resour. Announc.">
        <title>Complete Genome Sequence of Acidithiobacillus ferridurans JCM 18981.</title>
        <authorList>
            <person name="Miyauchi T."/>
            <person name="Kouzuma A."/>
            <person name="Abe T."/>
            <person name="Watanabe K."/>
        </authorList>
    </citation>
    <scope>NUCLEOTIDE SEQUENCE [LARGE SCALE GENOMIC DNA]</scope>
    <source>
        <strain evidence="4">ATCC 33020 / DSM 29468 / JCM 18981 / 11Fe</strain>
    </source>
</reference>
<gene>
    <name evidence="3" type="ORF">AFERRID_11410</name>
</gene>
<dbReference type="KEGG" id="afj:AFERRID_11410"/>
<keyword evidence="4" id="KW-1185">Reference proteome</keyword>
<dbReference type="InterPro" id="IPR050921">
    <property type="entry name" value="T4SS_GSP_E_ATPase"/>
</dbReference>
<evidence type="ECO:0000313" key="3">
    <source>
        <dbReference type="EMBL" id="BBF64923.1"/>
    </source>
</evidence>
<proteinExistence type="inferred from homology"/>
<evidence type="ECO:0000256" key="1">
    <source>
        <dbReference type="ARBA" id="ARBA00006611"/>
    </source>
</evidence>
<name>A0A2Z6IMA7_ACIFI</name>
<dbReference type="InterPro" id="IPR001482">
    <property type="entry name" value="T2SS/T4SS_dom"/>
</dbReference>